<organism evidence="3">
    <name type="scientific">Caedibacter taeniospiralis</name>
    <dbReference type="NCBI Taxonomy" id="28907"/>
    <lineage>
        <taxon>Bacteria</taxon>
        <taxon>Pseudomonadati</taxon>
        <taxon>Pseudomonadota</taxon>
        <taxon>Gammaproteobacteria</taxon>
        <taxon>Thiotrichales</taxon>
        <taxon>Fastidiosibacteraceae</taxon>
        <taxon>Caedibacter</taxon>
    </lineage>
</organism>
<dbReference type="EMBL" id="AY422720">
    <property type="protein sequence ID" value="AAR87100.1"/>
    <property type="molecule type" value="Genomic_DNA"/>
</dbReference>
<keyword evidence="3" id="KW-0614">Plasmid</keyword>
<protein>
    <submittedName>
        <fullName evidence="3">Uncharacterized protein</fullName>
    </submittedName>
</protein>
<keyword evidence="1" id="KW-0175">Coiled coil</keyword>
<evidence type="ECO:0000313" key="3">
    <source>
        <dbReference type="EMBL" id="AAR87100.1"/>
    </source>
</evidence>
<sequence>MKNLKLNKVILALFAVSALNGIAFAETDAEKIVRLELELKEYKEISNKYRADLDISHQTYQQYQIEMDQSYALINEKLKEVTQGSYKVFDEQQEKFENELTEEVTKTDNIKNNLDTIGNKIKSLEKEEKKLKDEKNQLINDFNQKIKNLNEELLKQTEESTHELDQKIKELNTARQNEDVLKKQLIDIIEQHKKNLSASKIRFKQREAGIVEHYKTVGSTLEARLKVITNTKSVTVEQLKKNIEDVVRLTERLKINP</sequence>
<geneLocation type="plasmid" evidence="3">
    <name>pKAP298</name>
</geneLocation>
<evidence type="ECO:0000256" key="2">
    <source>
        <dbReference type="SAM" id="SignalP"/>
    </source>
</evidence>
<dbReference type="AlphaFoldDB" id="Q6TFF9"/>
<feature type="coiled-coil region" evidence="1">
    <location>
        <begin position="107"/>
        <end position="184"/>
    </location>
</feature>
<keyword evidence="2" id="KW-0732">Signal</keyword>
<accession>Q6TFF9</accession>
<reference evidence="3" key="1">
    <citation type="journal article" date="2005" name="J. Mol. Evol.">
        <title>Sequence, transcription activity, and evolutionary origin of the R-body coding plasmid pKAP298 from the intracellular parasitic bacterium Caedibacter taeniospiralis.</title>
        <authorList>
            <person name="Jeblick J."/>
            <person name="Kusch J."/>
        </authorList>
    </citation>
    <scope>NUCLEOTIDE SEQUENCE</scope>
    <source>
        <plasmid evidence="3">pKAP298</plasmid>
    </source>
</reference>
<feature type="signal peptide" evidence="2">
    <location>
        <begin position="1"/>
        <end position="25"/>
    </location>
</feature>
<feature type="coiled-coil region" evidence="1">
    <location>
        <begin position="25"/>
        <end position="52"/>
    </location>
</feature>
<dbReference type="RefSeq" id="WP_011178451.1">
    <property type="nucleotide sequence ID" value="NC_005915.1"/>
</dbReference>
<feature type="chain" id="PRO_5004281152" evidence="2">
    <location>
        <begin position="26"/>
        <end position="257"/>
    </location>
</feature>
<name>Q6TFF9_CAETA</name>
<proteinExistence type="predicted"/>
<evidence type="ECO:0000256" key="1">
    <source>
        <dbReference type="SAM" id="Coils"/>
    </source>
</evidence>